<comment type="caution">
    <text evidence="10">The sequence shown here is derived from an EMBL/GenBank/DDBJ whole genome shotgun (WGS) entry which is preliminary data.</text>
</comment>
<dbReference type="Proteomes" id="UP000321424">
    <property type="component" value="Unassembled WGS sequence"/>
</dbReference>
<evidence type="ECO:0000256" key="8">
    <source>
        <dbReference type="ARBA" id="ARBA00023264"/>
    </source>
</evidence>
<comment type="similarity">
    <text evidence="2">Belongs to the diacylglycerol/lipid kinase family.</text>
</comment>
<keyword evidence="8" id="KW-1208">Phospholipid metabolism</keyword>
<evidence type="ECO:0000256" key="5">
    <source>
        <dbReference type="ARBA" id="ARBA00022777"/>
    </source>
</evidence>
<comment type="cofactor">
    <cofactor evidence="1">
        <name>Mg(2+)</name>
        <dbReference type="ChEBI" id="CHEBI:18420"/>
    </cofactor>
</comment>
<evidence type="ECO:0000259" key="9">
    <source>
        <dbReference type="PROSITE" id="PS50146"/>
    </source>
</evidence>
<evidence type="ECO:0000256" key="6">
    <source>
        <dbReference type="ARBA" id="ARBA00022840"/>
    </source>
</evidence>
<dbReference type="InterPro" id="IPR001206">
    <property type="entry name" value="Diacylglycerol_kinase_cat_dom"/>
</dbReference>
<protein>
    <recommendedName>
        <fullName evidence="9">DAGKc domain-containing protein</fullName>
    </recommendedName>
</protein>
<keyword evidence="3" id="KW-0808">Transferase</keyword>
<dbReference type="GO" id="GO:0004143">
    <property type="term" value="F:ATP-dependent diacylglycerol kinase activity"/>
    <property type="evidence" value="ECO:0007669"/>
    <property type="project" value="TreeGrafter"/>
</dbReference>
<dbReference type="GO" id="GO:0005886">
    <property type="term" value="C:plasma membrane"/>
    <property type="evidence" value="ECO:0007669"/>
    <property type="project" value="TreeGrafter"/>
</dbReference>
<dbReference type="InterPro" id="IPR017438">
    <property type="entry name" value="ATP-NAD_kinase_N"/>
</dbReference>
<dbReference type="PANTHER" id="PTHR12358:SF106">
    <property type="entry name" value="LIPID KINASE YEGS"/>
    <property type="match status" value="1"/>
</dbReference>
<evidence type="ECO:0000313" key="10">
    <source>
        <dbReference type="EMBL" id="GEM44278.1"/>
    </source>
</evidence>
<keyword evidence="5" id="KW-0418">Kinase</keyword>
<evidence type="ECO:0000256" key="7">
    <source>
        <dbReference type="ARBA" id="ARBA00023209"/>
    </source>
</evidence>
<keyword evidence="4" id="KW-0547">Nucleotide-binding</keyword>
<keyword evidence="11" id="KW-1185">Reference proteome</keyword>
<sequence>MTNPLVTPVGNGIKSIDVIANPCSAWGRGMRRAVATSHYFADRGIRVRQWRGTSPEGTVDLLQQRLSRRDRPDAVVCVGGDDLISTVLQVITHTGIPLGVVPAGPSDDLAIALGIPLDDPRAAADIVLAGKRRDIDLGVIETTSGAQCSVGRTWFATVACTGSDARILDRVSRTRLPSGRTSLAEIATGTARPFRIELSGGNEYSTPLVIDTEALLVTVGNSRSAAGKPICPIALLDDGLLDVTVIGAAMGCLEAMYLFAKLAAGLPIAHPAVTYYRAPAVSLHSPGMHAVVDGARVGELPVTVRAVSAAQAVLVP</sequence>
<evidence type="ECO:0000256" key="2">
    <source>
        <dbReference type="ARBA" id="ARBA00005983"/>
    </source>
</evidence>
<keyword evidence="7" id="KW-0444">Lipid biosynthesis</keyword>
<dbReference type="EMBL" id="BJXA01000153">
    <property type="protein sequence ID" value="GEM44278.1"/>
    <property type="molecule type" value="Genomic_DNA"/>
</dbReference>
<organism evidence="10 11">
    <name type="scientific">Nocardia ninae NBRC 108245</name>
    <dbReference type="NCBI Taxonomy" id="1210091"/>
    <lineage>
        <taxon>Bacteria</taxon>
        <taxon>Bacillati</taxon>
        <taxon>Actinomycetota</taxon>
        <taxon>Actinomycetes</taxon>
        <taxon>Mycobacteriales</taxon>
        <taxon>Nocardiaceae</taxon>
        <taxon>Nocardia</taxon>
    </lineage>
</organism>
<evidence type="ECO:0000313" key="11">
    <source>
        <dbReference type="Proteomes" id="UP000321424"/>
    </source>
</evidence>
<keyword evidence="7" id="KW-0443">Lipid metabolism</keyword>
<dbReference type="Gene3D" id="3.40.50.10330">
    <property type="entry name" value="Probable inorganic polyphosphate/atp-NAD kinase, domain 1"/>
    <property type="match status" value="1"/>
</dbReference>
<dbReference type="Pfam" id="PF19279">
    <property type="entry name" value="YegS_C"/>
    <property type="match status" value="1"/>
</dbReference>
<evidence type="ECO:0000256" key="4">
    <source>
        <dbReference type="ARBA" id="ARBA00022741"/>
    </source>
</evidence>
<feature type="domain" description="DAGKc" evidence="9">
    <location>
        <begin position="11"/>
        <end position="144"/>
    </location>
</feature>
<evidence type="ECO:0000256" key="3">
    <source>
        <dbReference type="ARBA" id="ARBA00022679"/>
    </source>
</evidence>
<keyword evidence="6" id="KW-0067">ATP-binding</keyword>
<name>A0A511MVJ0_9NOCA</name>
<dbReference type="OrthoDB" id="142078at2"/>
<dbReference type="InterPro" id="IPR045540">
    <property type="entry name" value="YegS/DAGK_C"/>
</dbReference>
<dbReference type="RefSeq" id="WP_147144284.1">
    <property type="nucleotide sequence ID" value="NZ_BJXA01000153.1"/>
</dbReference>
<dbReference type="PROSITE" id="PS50146">
    <property type="entry name" value="DAGK"/>
    <property type="match status" value="1"/>
</dbReference>
<dbReference type="Gene3D" id="2.60.200.40">
    <property type="match status" value="1"/>
</dbReference>
<dbReference type="GO" id="GO:0005524">
    <property type="term" value="F:ATP binding"/>
    <property type="evidence" value="ECO:0007669"/>
    <property type="project" value="UniProtKB-KW"/>
</dbReference>
<gene>
    <name evidence="10" type="ORF">NN4_87970</name>
</gene>
<keyword evidence="7" id="KW-0594">Phospholipid biosynthesis</keyword>
<dbReference type="PANTHER" id="PTHR12358">
    <property type="entry name" value="SPHINGOSINE KINASE"/>
    <property type="match status" value="1"/>
</dbReference>
<dbReference type="AlphaFoldDB" id="A0A511MVJ0"/>
<dbReference type="InterPro" id="IPR050187">
    <property type="entry name" value="Lipid_Phosphate_FormReg"/>
</dbReference>
<reference evidence="10 11" key="1">
    <citation type="submission" date="2019-07" db="EMBL/GenBank/DDBJ databases">
        <title>Whole genome shotgun sequence of Nocardia ninae NBRC 108245.</title>
        <authorList>
            <person name="Hosoyama A."/>
            <person name="Uohara A."/>
            <person name="Ohji S."/>
            <person name="Ichikawa N."/>
        </authorList>
    </citation>
    <scope>NUCLEOTIDE SEQUENCE [LARGE SCALE GENOMIC DNA]</scope>
    <source>
        <strain evidence="10 11">NBRC 108245</strain>
    </source>
</reference>
<dbReference type="InterPro" id="IPR016064">
    <property type="entry name" value="NAD/diacylglycerol_kinase_sf"/>
</dbReference>
<dbReference type="GO" id="GO:0008654">
    <property type="term" value="P:phospholipid biosynthetic process"/>
    <property type="evidence" value="ECO:0007669"/>
    <property type="project" value="UniProtKB-KW"/>
</dbReference>
<proteinExistence type="inferred from homology"/>
<evidence type="ECO:0000256" key="1">
    <source>
        <dbReference type="ARBA" id="ARBA00001946"/>
    </source>
</evidence>
<dbReference type="SUPFAM" id="SSF111331">
    <property type="entry name" value="NAD kinase/diacylglycerol kinase-like"/>
    <property type="match status" value="1"/>
</dbReference>
<dbReference type="Pfam" id="PF00781">
    <property type="entry name" value="DAGK_cat"/>
    <property type="match status" value="1"/>
</dbReference>
<accession>A0A511MVJ0</accession>